<dbReference type="OrthoDB" id="428346at2759"/>
<organism evidence="2 3">
    <name type="scientific">Blastocystis sp. subtype 1 (strain ATCC 50177 / NandII)</name>
    <dbReference type="NCBI Taxonomy" id="478820"/>
    <lineage>
        <taxon>Eukaryota</taxon>
        <taxon>Sar</taxon>
        <taxon>Stramenopiles</taxon>
        <taxon>Bigyra</taxon>
        <taxon>Opalozoa</taxon>
        <taxon>Opalinata</taxon>
        <taxon>Blastocystidae</taxon>
        <taxon>Blastocystis</taxon>
    </lineage>
</organism>
<accession>A0A196SFL4</accession>
<dbReference type="GO" id="GO:0009312">
    <property type="term" value="P:oligosaccharide biosynthetic process"/>
    <property type="evidence" value="ECO:0007669"/>
    <property type="project" value="InterPro"/>
</dbReference>
<feature type="signal peptide" evidence="1">
    <location>
        <begin position="1"/>
        <end position="24"/>
    </location>
</feature>
<gene>
    <name evidence="2" type="ORF">AV274_3468</name>
</gene>
<sequence>MEKNRVPILLLFFCFLVGIHFSSERWNREKQLRENGMIMHYNFSVPISVNEAITPRLPMENESAHHEEKEVSAGTKSPVLVPSAFLMSEVTNEEKSGHKDSSVVPRNESSWMFGPAPFVAYMNNEYCALQRNGTRRAEQLIVYQKKGTTGMAGQMAGVCDVLLLGVLHDRPVQIVAPALPRHFFSFPLANFTYHRKLRHSLHFNPYSSNPSLKRSFAHVINYSWEGRYAGIHRETNFSAAYPGNLLVISMHQFAGEVLKLPSAQRKLHALGVTRSAAHRLDELSWYRLCVQNVFRPSAYVMEVARPYLERMEGRTVVGVHARMGNHNGKWHESTVFLRMGNVAKQVPKIHAALKKDPESRVFLSTDSDKVEALFKREFGDSLVIVDSLPRMHVGKSSANEAGVMRSFVDLYLLGQCNVLYLTPRSGFSHIGLAMNRKNPVVVYM</sequence>
<evidence type="ECO:0000256" key="1">
    <source>
        <dbReference type="SAM" id="SignalP"/>
    </source>
</evidence>
<feature type="chain" id="PRO_5008274595" evidence="1">
    <location>
        <begin position="25"/>
        <end position="444"/>
    </location>
</feature>
<dbReference type="AlphaFoldDB" id="A0A196SFL4"/>
<dbReference type="Proteomes" id="UP000078348">
    <property type="component" value="Unassembled WGS sequence"/>
</dbReference>
<dbReference type="EMBL" id="LXWW01000210">
    <property type="protein sequence ID" value="OAO14764.1"/>
    <property type="molecule type" value="Genomic_DNA"/>
</dbReference>
<dbReference type="Pfam" id="PF05830">
    <property type="entry name" value="NodZ"/>
    <property type="match status" value="1"/>
</dbReference>
<protein>
    <submittedName>
        <fullName evidence="2">Uncharacterized protein</fullName>
    </submittedName>
</protein>
<dbReference type="Gene3D" id="3.40.50.11350">
    <property type="match status" value="1"/>
</dbReference>
<dbReference type="InterPro" id="IPR008716">
    <property type="entry name" value="NodZ"/>
</dbReference>
<comment type="caution">
    <text evidence="2">The sequence shown here is derived from an EMBL/GenBank/DDBJ whole genome shotgun (WGS) entry which is preliminary data.</text>
</comment>
<name>A0A196SFL4_BLAHN</name>
<keyword evidence="3" id="KW-1185">Reference proteome</keyword>
<reference evidence="2 3" key="1">
    <citation type="submission" date="2016-05" db="EMBL/GenBank/DDBJ databases">
        <title>Nuclear genome of Blastocystis sp. subtype 1 NandII.</title>
        <authorList>
            <person name="Gentekaki E."/>
            <person name="Curtis B."/>
            <person name="Stairs C."/>
            <person name="Eme L."/>
            <person name="Herman E."/>
            <person name="Klimes V."/>
            <person name="Arias M.C."/>
            <person name="Elias M."/>
            <person name="Hilliou F."/>
            <person name="Klute M."/>
            <person name="Malik S.-B."/>
            <person name="Pightling A."/>
            <person name="Rachubinski R."/>
            <person name="Salas D."/>
            <person name="Schlacht A."/>
            <person name="Suga H."/>
            <person name="Archibald J."/>
            <person name="Ball S.G."/>
            <person name="Clark G."/>
            <person name="Dacks J."/>
            <person name="Van Der Giezen M."/>
            <person name="Tsaousis A."/>
            <person name="Roger A."/>
        </authorList>
    </citation>
    <scope>NUCLEOTIDE SEQUENCE [LARGE SCALE GENOMIC DNA]</scope>
    <source>
        <strain evidence="3">ATCC 50177 / NandII</strain>
    </source>
</reference>
<proteinExistence type="predicted"/>
<evidence type="ECO:0000313" key="2">
    <source>
        <dbReference type="EMBL" id="OAO14764.1"/>
    </source>
</evidence>
<dbReference type="GO" id="GO:0016758">
    <property type="term" value="F:hexosyltransferase activity"/>
    <property type="evidence" value="ECO:0007669"/>
    <property type="project" value="InterPro"/>
</dbReference>
<keyword evidence="1" id="KW-0732">Signal</keyword>
<evidence type="ECO:0000313" key="3">
    <source>
        <dbReference type="Proteomes" id="UP000078348"/>
    </source>
</evidence>